<accession>A0A843XUW6</accession>
<gene>
    <name evidence="1" type="ORF">Taro_055899</name>
</gene>
<evidence type="ECO:0000313" key="1">
    <source>
        <dbReference type="EMBL" id="MQM22841.1"/>
    </source>
</evidence>
<protein>
    <submittedName>
        <fullName evidence="1">Uncharacterized protein</fullName>
    </submittedName>
</protein>
<sequence length="103" mass="11509">MASDRREWPTPYFCPASDSRNRGRSSAGIAILECETKIFRPRNDASRAVPIAGRTNICILPKGYDNRCTSTHAPGRNFDPETEFHETSALSTVSECRFRSVVT</sequence>
<keyword evidence="2" id="KW-1185">Reference proteome</keyword>
<comment type="caution">
    <text evidence="1">The sequence shown here is derived from an EMBL/GenBank/DDBJ whole genome shotgun (WGS) entry which is preliminary data.</text>
</comment>
<evidence type="ECO:0000313" key="2">
    <source>
        <dbReference type="Proteomes" id="UP000652761"/>
    </source>
</evidence>
<organism evidence="1 2">
    <name type="scientific">Colocasia esculenta</name>
    <name type="common">Wild taro</name>
    <name type="synonym">Arum esculentum</name>
    <dbReference type="NCBI Taxonomy" id="4460"/>
    <lineage>
        <taxon>Eukaryota</taxon>
        <taxon>Viridiplantae</taxon>
        <taxon>Streptophyta</taxon>
        <taxon>Embryophyta</taxon>
        <taxon>Tracheophyta</taxon>
        <taxon>Spermatophyta</taxon>
        <taxon>Magnoliopsida</taxon>
        <taxon>Liliopsida</taxon>
        <taxon>Araceae</taxon>
        <taxon>Aroideae</taxon>
        <taxon>Colocasieae</taxon>
        <taxon>Colocasia</taxon>
    </lineage>
</organism>
<dbReference type="Proteomes" id="UP000652761">
    <property type="component" value="Unassembled WGS sequence"/>
</dbReference>
<dbReference type="EMBL" id="NMUH01014136">
    <property type="protein sequence ID" value="MQM22841.1"/>
    <property type="molecule type" value="Genomic_DNA"/>
</dbReference>
<name>A0A843XUW6_COLES</name>
<reference evidence="1" key="1">
    <citation type="submission" date="2017-07" db="EMBL/GenBank/DDBJ databases">
        <title>Taro Niue Genome Assembly and Annotation.</title>
        <authorList>
            <person name="Atibalentja N."/>
            <person name="Keating K."/>
            <person name="Fields C.J."/>
        </authorList>
    </citation>
    <scope>NUCLEOTIDE SEQUENCE</scope>
    <source>
        <strain evidence="1">Niue_2</strain>
        <tissue evidence="1">Leaf</tissue>
    </source>
</reference>
<proteinExistence type="predicted"/>
<dbReference type="AlphaFoldDB" id="A0A843XUW6"/>